<dbReference type="Proteomes" id="UP000056450">
    <property type="component" value="Unassembled WGS sequence"/>
</dbReference>
<dbReference type="RefSeq" id="WP_059548351.1">
    <property type="nucleotide sequence ID" value="NZ_LOTQ01000050.1"/>
</dbReference>
<reference evidence="2 3" key="1">
    <citation type="submission" date="2015-11" db="EMBL/GenBank/DDBJ databases">
        <title>Expanding the genomic diversity of Burkholderia species for the development of highly accurate diagnostics.</title>
        <authorList>
            <person name="Sahl J."/>
            <person name="Keim P."/>
            <person name="Wagner D."/>
        </authorList>
    </citation>
    <scope>NUCLEOTIDE SEQUENCE [LARGE SCALE GENOMIC DNA]</scope>
    <source>
        <strain evidence="2 3">RF32-BP12</strain>
    </source>
</reference>
<dbReference type="InterPro" id="IPR013549">
    <property type="entry name" value="DUF1731"/>
</dbReference>
<name>A0AAP1G5Q1_9BURK</name>
<sequence>MRRGKPAFLRVPAASLRAAMGELLLDGQRAMPARLLQHGFTFCIPTGEHALRDPTRRPHIDFAHAARRFSRGRV</sequence>
<gene>
    <name evidence="2" type="ORF">WI41_25985</name>
</gene>
<dbReference type="Pfam" id="PF08338">
    <property type="entry name" value="DUF1731"/>
    <property type="match status" value="1"/>
</dbReference>
<proteinExistence type="predicted"/>
<evidence type="ECO:0000259" key="1">
    <source>
        <dbReference type="Pfam" id="PF08338"/>
    </source>
</evidence>
<feature type="domain" description="DUF1731" evidence="1">
    <location>
        <begin position="11"/>
        <end position="53"/>
    </location>
</feature>
<dbReference type="AlphaFoldDB" id="A0AAP1G5Q1"/>
<evidence type="ECO:0000313" key="2">
    <source>
        <dbReference type="EMBL" id="KUZ99530.1"/>
    </source>
</evidence>
<dbReference type="EMBL" id="LOTQ01000050">
    <property type="protein sequence ID" value="KUZ99530.1"/>
    <property type="molecule type" value="Genomic_DNA"/>
</dbReference>
<accession>A0AAP1G5Q1</accession>
<evidence type="ECO:0000313" key="3">
    <source>
        <dbReference type="Proteomes" id="UP000056450"/>
    </source>
</evidence>
<comment type="caution">
    <text evidence="2">The sequence shown here is derived from an EMBL/GenBank/DDBJ whole genome shotgun (WGS) entry which is preliminary data.</text>
</comment>
<organism evidence="2 3">
    <name type="scientific">Burkholderia latens</name>
    <dbReference type="NCBI Taxonomy" id="488446"/>
    <lineage>
        <taxon>Bacteria</taxon>
        <taxon>Pseudomonadati</taxon>
        <taxon>Pseudomonadota</taxon>
        <taxon>Betaproteobacteria</taxon>
        <taxon>Burkholderiales</taxon>
        <taxon>Burkholderiaceae</taxon>
        <taxon>Burkholderia</taxon>
        <taxon>Burkholderia cepacia complex</taxon>
    </lineage>
</organism>
<protein>
    <recommendedName>
        <fullName evidence="1">DUF1731 domain-containing protein</fullName>
    </recommendedName>
</protein>